<dbReference type="Gene3D" id="3.30.1490.20">
    <property type="entry name" value="ATP-grasp fold, A domain"/>
    <property type="match status" value="1"/>
</dbReference>
<keyword evidence="8" id="KW-0418">Kinase</keyword>
<feature type="domain" description="Pyruvate phosphate dikinase AMP/ATP-binding" evidence="13">
    <location>
        <begin position="301"/>
        <end position="355"/>
    </location>
</feature>
<dbReference type="InterPro" id="IPR018274">
    <property type="entry name" value="PEP_util_AS"/>
</dbReference>
<dbReference type="Gene3D" id="3.20.20.60">
    <property type="entry name" value="Phosphoenolpyruvate-binding domains"/>
    <property type="match status" value="1"/>
</dbReference>
<dbReference type="InterPro" id="IPR036637">
    <property type="entry name" value="Phosphohistidine_dom_sf"/>
</dbReference>
<dbReference type="SUPFAM" id="SSF52009">
    <property type="entry name" value="Phosphohistidine domain"/>
    <property type="match status" value="1"/>
</dbReference>
<dbReference type="PANTHER" id="PTHR22931">
    <property type="entry name" value="PHOSPHOENOLPYRUVATE DIKINASE-RELATED"/>
    <property type="match status" value="1"/>
</dbReference>
<keyword evidence="10" id="KW-0460">Magnesium</keyword>
<evidence type="ECO:0000256" key="5">
    <source>
        <dbReference type="ARBA" id="ARBA00022679"/>
    </source>
</evidence>
<protein>
    <recommendedName>
        <fullName evidence="4 11">Pyruvate, phosphate dikinase</fullName>
        <ecNumber evidence="3 11">2.7.9.1</ecNumber>
    </recommendedName>
</protein>
<dbReference type="InterPro" id="IPR008279">
    <property type="entry name" value="PEP-util_enz_mobile_dom"/>
</dbReference>
<dbReference type="EMBL" id="CP080764">
    <property type="protein sequence ID" value="QYY44503.1"/>
    <property type="molecule type" value="Genomic_DNA"/>
</dbReference>
<evidence type="ECO:0000256" key="11">
    <source>
        <dbReference type="PIRNR" id="PIRNR000853"/>
    </source>
</evidence>
<dbReference type="NCBIfam" id="NF004531">
    <property type="entry name" value="PRK05878.1"/>
    <property type="match status" value="1"/>
</dbReference>
<dbReference type="SUPFAM" id="SSF51621">
    <property type="entry name" value="Phosphoenolpyruvate/pyruvate domain"/>
    <property type="match status" value="1"/>
</dbReference>
<comment type="similarity">
    <text evidence="2 11">Belongs to the PEP-utilizing enzyme family.</text>
</comment>
<evidence type="ECO:0000256" key="1">
    <source>
        <dbReference type="ARBA" id="ARBA00001946"/>
    </source>
</evidence>
<comment type="catalytic activity">
    <reaction evidence="11">
        <text>pyruvate + phosphate + ATP = phosphoenolpyruvate + AMP + diphosphate + H(+)</text>
        <dbReference type="Rhea" id="RHEA:10756"/>
        <dbReference type="ChEBI" id="CHEBI:15361"/>
        <dbReference type="ChEBI" id="CHEBI:15378"/>
        <dbReference type="ChEBI" id="CHEBI:30616"/>
        <dbReference type="ChEBI" id="CHEBI:33019"/>
        <dbReference type="ChEBI" id="CHEBI:43474"/>
        <dbReference type="ChEBI" id="CHEBI:58702"/>
        <dbReference type="ChEBI" id="CHEBI:456215"/>
        <dbReference type="EC" id="2.7.9.1"/>
    </reaction>
</comment>
<evidence type="ECO:0000313" key="15">
    <source>
        <dbReference type="EMBL" id="QYY44503.1"/>
    </source>
</evidence>
<dbReference type="InterPro" id="IPR013815">
    <property type="entry name" value="ATP_grasp_subdomain_1"/>
</dbReference>
<evidence type="ECO:0000259" key="14">
    <source>
        <dbReference type="Pfam" id="PF02896"/>
    </source>
</evidence>
<keyword evidence="15" id="KW-0670">Pyruvate</keyword>
<keyword evidence="7" id="KW-0547">Nucleotide-binding</keyword>
<feature type="domain" description="PEP-utilising enzyme mobile" evidence="12">
    <location>
        <begin position="421"/>
        <end position="501"/>
    </location>
</feature>
<dbReference type="SUPFAM" id="SSF56059">
    <property type="entry name" value="Glutathione synthetase ATP-binding domain-like"/>
    <property type="match status" value="1"/>
</dbReference>
<gene>
    <name evidence="15" type="primary">ppdK</name>
    <name evidence="15" type="ORF">K3F53_06820</name>
</gene>
<evidence type="ECO:0000313" key="16">
    <source>
        <dbReference type="Proteomes" id="UP000826616"/>
    </source>
</evidence>
<feature type="domain" description="PEP-utilising enzyme C-terminal" evidence="14">
    <location>
        <begin position="517"/>
        <end position="874"/>
    </location>
</feature>
<dbReference type="Pfam" id="PF01326">
    <property type="entry name" value="PPDK_N"/>
    <property type="match status" value="2"/>
</dbReference>
<dbReference type="Pfam" id="PF00391">
    <property type="entry name" value="PEP-utilizers"/>
    <property type="match status" value="1"/>
</dbReference>
<keyword evidence="6" id="KW-0479">Metal-binding</keyword>
<name>A0ABX8YHQ2_ANETH</name>
<dbReference type="PANTHER" id="PTHR22931:SF9">
    <property type="entry name" value="PYRUVATE, PHOSPHATE DIKINASE 1, CHLOROPLASTIC"/>
    <property type="match status" value="1"/>
</dbReference>
<sequence>MSKKYVYLFHEGNATMNDLLGRKGANLAEMTGLGLPVPPGFTITTSACRRFYEEGKNIHPEIEQEIYWALHTLEETAGKRFGHPSSPLLVSVRSGSSISMPGMMDTILNLGLNDYTVAALAAHKENKRFAYDSYRRFIQMFSSIVLGVDERQFEDELERIKKQAGVEQDSQLSCDHLLDLILIFKEIVFKETGHKFPQDPKQQLITAIGAVFDSWYNQRAMIYRRIQKIPEYIGTAVTIQQMVFGNLGPNSGTGIAFTRHPSTGENELFGEFMFNAQGEDIVAGIRTPQQLTVLQERLPETFEQFKEIAYNLEKHYRDVQDIEFTVEEGKLYILQTRSAKRTAEANIKIAVDMANEGLITREEAIMRVDPASLAPLMQYTIDPNAELNIIGKGLDASSGAATGIIVFDAEEAERQHRTGHSVILVRQETTPEDIHGILASAGVLTTRGGVTSHAAVVARDLGTPSVVGCESFTVDMERRELHTGTVILKEGDVITICGSTGRVILGEVPLVPPKFSKEFCTLLEWTNEYKTLAVYSSVNTPQEAKLARKMGAEGVGLCRTELMFMDPERLPRVTRMILARTSRERKKALQQLIPLQKSDFIGIFRAMEGKQVTIRLIDPPLHEFLPHPTTVALEIERARLAGDEELLAEKEALQQRIEMLHELNPSFGHRGCRIGITYPEIYEVQTRAIAEAALELKAEGMTVYPNIIVPLVSDWREMKAVRETVEETLEQVFSVYRDRIDIPIGAFIELPRACITADKMVEYADFITFGTNDLTQSTYGFSRDDAEGKYLAHYLDHNILPENPFVYLDEEGVGKLIEIAIAKGRKRKPNLPIGVCGEHTSEKHSVLFLQNVGINFISSLPPRVPAARIAAAQAAIRMRRQQAINGN</sequence>
<evidence type="ECO:0000256" key="3">
    <source>
        <dbReference type="ARBA" id="ARBA00011994"/>
    </source>
</evidence>
<dbReference type="InterPro" id="IPR040442">
    <property type="entry name" value="Pyrv_kinase-like_dom_sf"/>
</dbReference>
<proteinExistence type="inferred from homology"/>
<dbReference type="RefSeq" id="WP_204244867.1">
    <property type="nucleotide sequence ID" value="NZ_JARLVS010000047.1"/>
</dbReference>
<evidence type="ECO:0000256" key="7">
    <source>
        <dbReference type="ARBA" id="ARBA00022741"/>
    </source>
</evidence>
<evidence type="ECO:0000259" key="12">
    <source>
        <dbReference type="Pfam" id="PF00391"/>
    </source>
</evidence>
<accession>A0ABX8YHQ2</accession>
<evidence type="ECO:0000256" key="2">
    <source>
        <dbReference type="ARBA" id="ARBA00007837"/>
    </source>
</evidence>
<dbReference type="Gene3D" id="3.30.470.20">
    <property type="entry name" value="ATP-grasp fold, B domain"/>
    <property type="match status" value="1"/>
</dbReference>
<evidence type="ECO:0000256" key="10">
    <source>
        <dbReference type="ARBA" id="ARBA00022842"/>
    </source>
</evidence>
<dbReference type="Gene3D" id="3.50.30.10">
    <property type="entry name" value="Phosphohistidine domain"/>
    <property type="match status" value="1"/>
</dbReference>
<keyword evidence="16" id="KW-1185">Reference proteome</keyword>
<dbReference type="Gene3D" id="1.20.80.30">
    <property type="match status" value="1"/>
</dbReference>
<dbReference type="Gene3D" id="1.10.189.10">
    <property type="entry name" value="Pyruvate Phosphate Dikinase, domain 2"/>
    <property type="match status" value="1"/>
</dbReference>
<keyword evidence="9" id="KW-0067">ATP-binding</keyword>
<keyword evidence="5 15" id="KW-0808">Transferase</keyword>
<comment type="cofactor">
    <cofactor evidence="1 11">
        <name>Mg(2+)</name>
        <dbReference type="ChEBI" id="CHEBI:18420"/>
    </cofactor>
</comment>
<dbReference type="InterPro" id="IPR010121">
    <property type="entry name" value="Pyruvate_phosphate_dikinase"/>
</dbReference>
<evidence type="ECO:0000256" key="8">
    <source>
        <dbReference type="ARBA" id="ARBA00022777"/>
    </source>
</evidence>
<organism evidence="15 16">
    <name type="scientific">Aneurinibacillus thermoaerophilus</name>
    <dbReference type="NCBI Taxonomy" id="143495"/>
    <lineage>
        <taxon>Bacteria</taxon>
        <taxon>Bacillati</taxon>
        <taxon>Bacillota</taxon>
        <taxon>Bacilli</taxon>
        <taxon>Bacillales</taxon>
        <taxon>Paenibacillaceae</taxon>
        <taxon>Aneurinibacillus group</taxon>
        <taxon>Aneurinibacillus</taxon>
    </lineage>
</organism>
<dbReference type="GO" id="GO:0050242">
    <property type="term" value="F:pyruvate, phosphate dikinase activity"/>
    <property type="evidence" value="ECO:0007669"/>
    <property type="project" value="UniProtKB-EC"/>
</dbReference>
<evidence type="ECO:0000256" key="9">
    <source>
        <dbReference type="ARBA" id="ARBA00022840"/>
    </source>
</evidence>
<dbReference type="Pfam" id="PF02896">
    <property type="entry name" value="PEP-utilizers_C"/>
    <property type="match status" value="1"/>
</dbReference>
<dbReference type="EC" id="2.7.9.1" evidence="3 11"/>
<dbReference type="PIRSF" id="PIRSF000853">
    <property type="entry name" value="PPDK"/>
    <property type="match status" value="1"/>
</dbReference>
<dbReference type="InterPro" id="IPR000121">
    <property type="entry name" value="PEP_util_C"/>
</dbReference>
<dbReference type="Proteomes" id="UP000826616">
    <property type="component" value="Chromosome"/>
</dbReference>
<dbReference type="NCBIfam" id="TIGR01828">
    <property type="entry name" value="pyru_phos_dikin"/>
    <property type="match status" value="1"/>
</dbReference>
<dbReference type="PROSITE" id="PS00370">
    <property type="entry name" value="PEP_ENZYMES_PHOS_SITE"/>
    <property type="match status" value="1"/>
</dbReference>
<dbReference type="InterPro" id="IPR002192">
    <property type="entry name" value="PPDK_AMP/ATP-bd"/>
</dbReference>
<reference evidence="15 16" key="1">
    <citation type="submission" date="2021-08" db="EMBL/GenBank/DDBJ databases">
        <title>Complete genome sequence of the strain Aneurinibacillus thermoaerophilus CCM 8960.</title>
        <authorList>
            <person name="Musilova J."/>
            <person name="Kourilova X."/>
            <person name="Pernicova I."/>
            <person name="Bezdicek M."/>
            <person name="Lengerova M."/>
            <person name="Obruca S."/>
            <person name="Sedlar K."/>
        </authorList>
    </citation>
    <scope>NUCLEOTIDE SEQUENCE [LARGE SCALE GENOMIC DNA]</scope>
    <source>
        <strain evidence="15 16">CCM 8960</strain>
    </source>
</reference>
<feature type="domain" description="Pyruvate phosphate dikinase AMP/ATP-binding" evidence="13">
    <location>
        <begin position="57"/>
        <end position="297"/>
    </location>
</feature>
<dbReference type="InterPro" id="IPR015813">
    <property type="entry name" value="Pyrv/PenolPyrv_kinase-like_dom"/>
</dbReference>
<evidence type="ECO:0000256" key="6">
    <source>
        <dbReference type="ARBA" id="ARBA00022723"/>
    </source>
</evidence>
<evidence type="ECO:0000259" key="13">
    <source>
        <dbReference type="Pfam" id="PF01326"/>
    </source>
</evidence>
<evidence type="ECO:0000256" key="4">
    <source>
        <dbReference type="ARBA" id="ARBA00020138"/>
    </source>
</evidence>